<dbReference type="AlphaFoldDB" id="G7KU61"/>
<feature type="chain" id="PRO_5014573839" evidence="1">
    <location>
        <begin position="25"/>
        <end position="60"/>
    </location>
</feature>
<dbReference type="InterPro" id="IPR009810">
    <property type="entry name" value="Nodulin_late_dom"/>
</dbReference>
<accession>G7KU61</accession>
<dbReference type="Proteomes" id="UP000265566">
    <property type="component" value="Chromosome 7"/>
</dbReference>
<keyword evidence="6" id="KW-1185">Reference proteome</keyword>
<feature type="domain" description="Late nodulin" evidence="2">
    <location>
        <begin position="1"/>
        <end position="54"/>
    </location>
</feature>
<protein>
    <submittedName>
        <fullName evidence="3">Nodule Cysteine-Rich (NCR) secreted peptide</fullName>
    </submittedName>
    <submittedName>
        <fullName evidence="4">Putative Late nodulin</fullName>
    </submittedName>
</protein>
<evidence type="ECO:0000256" key="1">
    <source>
        <dbReference type="SAM" id="SignalP"/>
    </source>
</evidence>
<gene>
    <name evidence="3" type="ordered locus">MTR_7g070645</name>
    <name evidence="4" type="ORF">MtrunA17_Chr7g0243661</name>
</gene>
<reference evidence="5" key="3">
    <citation type="submission" date="2015-04" db="UniProtKB">
        <authorList>
            <consortium name="EnsemblPlants"/>
        </authorList>
    </citation>
    <scope>IDENTIFICATION</scope>
    <source>
        <strain evidence="5">cv. Jemalong A17</strain>
    </source>
</reference>
<evidence type="ECO:0000313" key="3">
    <source>
        <dbReference type="EMBL" id="AES79643.1"/>
    </source>
</evidence>
<dbReference type="HOGENOM" id="CLU_181053_7_2_1"/>
<dbReference type="Proteomes" id="UP000002051">
    <property type="component" value="Unassembled WGS sequence"/>
</dbReference>
<name>G7KU61_MEDTR</name>
<evidence type="ECO:0000259" key="2">
    <source>
        <dbReference type="Pfam" id="PF07127"/>
    </source>
</evidence>
<evidence type="ECO:0000313" key="5">
    <source>
        <dbReference type="EnsemblPlants" id="AES79643"/>
    </source>
</evidence>
<dbReference type="GO" id="GO:0046872">
    <property type="term" value="F:metal ion binding"/>
    <property type="evidence" value="ECO:0007669"/>
    <property type="project" value="InterPro"/>
</dbReference>
<feature type="signal peptide" evidence="1">
    <location>
        <begin position="1"/>
        <end position="24"/>
    </location>
</feature>
<reference evidence="4" key="4">
    <citation type="journal article" date="2018" name="Nat. Plants">
        <title>Whole-genome landscape of Medicago truncatula symbiotic genes.</title>
        <authorList>
            <person name="Pecrix Y."/>
            <person name="Gamas P."/>
            <person name="Carrere S."/>
        </authorList>
    </citation>
    <scope>NUCLEOTIDE SEQUENCE</scope>
    <source>
        <tissue evidence="4">Leaves</tissue>
    </source>
</reference>
<organism evidence="3 6">
    <name type="scientific">Medicago truncatula</name>
    <name type="common">Barrel medic</name>
    <name type="synonym">Medicago tribuloides</name>
    <dbReference type="NCBI Taxonomy" id="3880"/>
    <lineage>
        <taxon>Eukaryota</taxon>
        <taxon>Viridiplantae</taxon>
        <taxon>Streptophyta</taxon>
        <taxon>Embryophyta</taxon>
        <taxon>Tracheophyta</taxon>
        <taxon>Spermatophyta</taxon>
        <taxon>Magnoliopsida</taxon>
        <taxon>eudicotyledons</taxon>
        <taxon>Gunneridae</taxon>
        <taxon>Pentapetalae</taxon>
        <taxon>rosids</taxon>
        <taxon>fabids</taxon>
        <taxon>Fabales</taxon>
        <taxon>Fabaceae</taxon>
        <taxon>Papilionoideae</taxon>
        <taxon>50 kb inversion clade</taxon>
        <taxon>NPAAA clade</taxon>
        <taxon>Hologalegina</taxon>
        <taxon>IRL clade</taxon>
        <taxon>Trifolieae</taxon>
        <taxon>Medicago</taxon>
    </lineage>
</organism>
<evidence type="ECO:0000313" key="6">
    <source>
        <dbReference type="Proteomes" id="UP000002051"/>
    </source>
</evidence>
<dbReference type="Gramene" id="rna41072">
    <property type="protein sequence ID" value="RHN46572.1"/>
    <property type="gene ID" value="gene41072"/>
</dbReference>
<sequence length="60" mass="6862">MTVILKFVYIAIFFVSLIFGVVSGKKKCASESDCYTMFPVPHFIVMTCIEKKCHITGIYY</sequence>
<dbReference type="EMBL" id="PSQE01000007">
    <property type="protein sequence ID" value="RHN46572.1"/>
    <property type="molecule type" value="Genomic_DNA"/>
</dbReference>
<evidence type="ECO:0000313" key="4">
    <source>
        <dbReference type="EMBL" id="RHN46572.1"/>
    </source>
</evidence>
<keyword evidence="1" id="KW-0732">Signal</keyword>
<dbReference type="EnsemblPlants" id="AES79643">
    <property type="protein sequence ID" value="AES79643"/>
    <property type="gene ID" value="MTR_7g070645"/>
</dbReference>
<dbReference type="PaxDb" id="3880-AES79643"/>
<reference evidence="3 6" key="1">
    <citation type="journal article" date="2011" name="Nature">
        <title>The Medicago genome provides insight into the evolution of rhizobial symbioses.</title>
        <authorList>
            <person name="Young N.D."/>
            <person name="Debelle F."/>
            <person name="Oldroyd G.E."/>
            <person name="Geurts R."/>
            <person name="Cannon S.B."/>
            <person name="Udvardi M.K."/>
            <person name="Benedito V.A."/>
            <person name="Mayer K.F."/>
            <person name="Gouzy J."/>
            <person name="Schoof H."/>
            <person name="Van de Peer Y."/>
            <person name="Proost S."/>
            <person name="Cook D.R."/>
            <person name="Meyers B.C."/>
            <person name="Spannagl M."/>
            <person name="Cheung F."/>
            <person name="De Mita S."/>
            <person name="Krishnakumar V."/>
            <person name="Gundlach H."/>
            <person name="Zhou S."/>
            <person name="Mudge J."/>
            <person name="Bharti A.K."/>
            <person name="Murray J.D."/>
            <person name="Naoumkina M.A."/>
            <person name="Rosen B."/>
            <person name="Silverstein K.A."/>
            <person name="Tang H."/>
            <person name="Rombauts S."/>
            <person name="Zhao P.X."/>
            <person name="Zhou P."/>
            <person name="Barbe V."/>
            <person name="Bardou P."/>
            <person name="Bechner M."/>
            <person name="Bellec A."/>
            <person name="Berger A."/>
            <person name="Berges H."/>
            <person name="Bidwell S."/>
            <person name="Bisseling T."/>
            <person name="Choisne N."/>
            <person name="Couloux A."/>
            <person name="Denny R."/>
            <person name="Deshpande S."/>
            <person name="Dai X."/>
            <person name="Doyle J.J."/>
            <person name="Dudez A.M."/>
            <person name="Farmer A.D."/>
            <person name="Fouteau S."/>
            <person name="Franken C."/>
            <person name="Gibelin C."/>
            <person name="Gish J."/>
            <person name="Goldstein S."/>
            <person name="Gonzalez A.J."/>
            <person name="Green P.J."/>
            <person name="Hallab A."/>
            <person name="Hartog M."/>
            <person name="Hua A."/>
            <person name="Humphray S.J."/>
            <person name="Jeong D.H."/>
            <person name="Jing Y."/>
            <person name="Jocker A."/>
            <person name="Kenton S.M."/>
            <person name="Kim D.J."/>
            <person name="Klee K."/>
            <person name="Lai H."/>
            <person name="Lang C."/>
            <person name="Lin S."/>
            <person name="Macmil S.L."/>
            <person name="Magdelenat G."/>
            <person name="Matthews L."/>
            <person name="McCorrison J."/>
            <person name="Monaghan E.L."/>
            <person name="Mun J.H."/>
            <person name="Najar F.Z."/>
            <person name="Nicholson C."/>
            <person name="Noirot C."/>
            <person name="O'Bleness M."/>
            <person name="Paule C.R."/>
            <person name="Poulain J."/>
            <person name="Prion F."/>
            <person name="Qin B."/>
            <person name="Qu C."/>
            <person name="Retzel E.F."/>
            <person name="Riddle C."/>
            <person name="Sallet E."/>
            <person name="Samain S."/>
            <person name="Samson N."/>
            <person name="Sanders I."/>
            <person name="Saurat O."/>
            <person name="Scarpelli C."/>
            <person name="Schiex T."/>
            <person name="Segurens B."/>
            <person name="Severin A.J."/>
            <person name="Sherrier D.J."/>
            <person name="Shi R."/>
            <person name="Sims S."/>
            <person name="Singer S.R."/>
            <person name="Sinharoy S."/>
            <person name="Sterck L."/>
            <person name="Viollet A."/>
            <person name="Wang B.B."/>
            <person name="Wang K."/>
            <person name="Wang M."/>
            <person name="Wang X."/>
            <person name="Warfsmann J."/>
            <person name="Weissenbach J."/>
            <person name="White D.D."/>
            <person name="White J.D."/>
            <person name="Wiley G.B."/>
            <person name="Wincker P."/>
            <person name="Xing Y."/>
            <person name="Yang L."/>
            <person name="Yao Z."/>
            <person name="Ying F."/>
            <person name="Zhai J."/>
            <person name="Zhou L."/>
            <person name="Zuber A."/>
            <person name="Denarie J."/>
            <person name="Dixon R.A."/>
            <person name="May G.D."/>
            <person name="Schwartz D.C."/>
            <person name="Rogers J."/>
            <person name="Quetier F."/>
            <person name="Town C.D."/>
            <person name="Roe B.A."/>
        </authorList>
    </citation>
    <scope>NUCLEOTIDE SEQUENCE [LARGE SCALE GENOMIC DNA]</scope>
    <source>
        <strain evidence="3">A17</strain>
        <strain evidence="5 6">cv. Jemalong A17</strain>
    </source>
</reference>
<dbReference type="EMBL" id="CM001223">
    <property type="protein sequence ID" value="AES79643.1"/>
    <property type="molecule type" value="Genomic_DNA"/>
</dbReference>
<dbReference type="Pfam" id="PF07127">
    <property type="entry name" value="Nodulin_late"/>
    <property type="match status" value="1"/>
</dbReference>
<proteinExistence type="predicted"/>
<reference evidence="3 6" key="2">
    <citation type="journal article" date="2014" name="BMC Genomics">
        <title>An improved genome release (version Mt4.0) for the model legume Medicago truncatula.</title>
        <authorList>
            <person name="Tang H."/>
            <person name="Krishnakumar V."/>
            <person name="Bidwell S."/>
            <person name="Rosen B."/>
            <person name="Chan A."/>
            <person name="Zhou S."/>
            <person name="Gentzbittel L."/>
            <person name="Childs K.L."/>
            <person name="Yandell M."/>
            <person name="Gundlach H."/>
            <person name="Mayer K.F."/>
            <person name="Schwartz D.C."/>
            <person name="Town C.D."/>
        </authorList>
    </citation>
    <scope>GENOME REANNOTATION</scope>
    <source>
        <strain evidence="5 6">cv. Jemalong A17</strain>
    </source>
</reference>